<feature type="transmembrane region" description="Helical" evidence="1">
    <location>
        <begin position="370"/>
        <end position="387"/>
    </location>
</feature>
<keyword evidence="3" id="KW-1185">Reference proteome</keyword>
<feature type="transmembrane region" description="Helical" evidence="1">
    <location>
        <begin position="12"/>
        <end position="35"/>
    </location>
</feature>
<feature type="transmembrane region" description="Helical" evidence="1">
    <location>
        <begin position="41"/>
        <end position="60"/>
    </location>
</feature>
<evidence type="ECO:0000313" key="2">
    <source>
        <dbReference type="EMBL" id="MDQ0449430.1"/>
    </source>
</evidence>
<feature type="transmembrane region" description="Helical" evidence="1">
    <location>
        <begin position="317"/>
        <end position="337"/>
    </location>
</feature>
<feature type="transmembrane region" description="Helical" evidence="1">
    <location>
        <begin position="165"/>
        <end position="184"/>
    </location>
</feature>
<evidence type="ECO:0000313" key="3">
    <source>
        <dbReference type="Proteomes" id="UP001231124"/>
    </source>
</evidence>
<organism evidence="2 3">
    <name type="scientific">Methylobacterium aerolatum</name>
    <dbReference type="NCBI Taxonomy" id="418708"/>
    <lineage>
        <taxon>Bacteria</taxon>
        <taxon>Pseudomonadati</taxon>
        <taxon>Pseudomonadota</taxon>
        <taxon>Alphaproteobacteria</taxon>
        <taxon>Hyphomicrobiales</taxon>
        <taxon>Methylobacteriaceae</taxon>
        <taxon>Methylobacterium</taxon>
    </lineage>
</organism>
<evidence type="ECO:0000256" key="1">
    <source>
        <dbReference type="SAM" id="Phobius"/>
    </source>
</evidence>
<keyword evidence="1" id="KW-0812">Transmembrane</keyword>
<feature type="transmembrane region" description="Helical" evidence="1">
    <location>
        <begin position="72"/>
        <end position="94"/>
    </location>
</feature>
<feature type="transmembrane region" description="Helical" evidence="1">
    <location>
        <begin position="236"/>
        <end position="255"/>
    </location>
</feature>
<dbReference type="Proteomes" id="UP001231124">
    <property type="component" value="Unassembled WGS sequence"/>
</dbReference>
<proteinExistence type="predicted"/>
<dbReference type="RefSeq" id="WP_238208051.1">
    <property type="nucleotide sequence ID" value="NZ_BPQE01000042.1"/>
</dbReference>
<sequence length="416" mass="43357">MPRASTRTIDPALDAAAMLRRVGFVGLFVVLPVLAQVARRAAVILAPIAVVLLIIASAIDRRQRPVAPAIRGLVTAPAFLAGMLVVVWSGLSLAWTPFLGPAGERLANLLATVGLALAAYLALPDRMRSANLYLLPLGVTAGAIVGIILGAYGARLAPGSEDDGALDRGLVLLILLVWPAVSWLRSRNRDREATVVALLVALALTVQPDATQIAALATGAVAFAITSFRPKLGTRLTAWICAGLLAAAPLLPFLARPVATALFGGLSPAALSLKSWQRVVTSEPVRLVTGHGFETALRGRFAGLVPPNAPTTALFEFWYELGIVGAFAAALGLLVAIRRTGGGAPTLVPGAMACFASAFSFACLGVGLTTVWWLATLGIAVMVFVAVERGQFRTSRPKVARLRVLPDDAGAGPVRR</sequence>
<feature type="transmembrane region" description="Helical" evidence="1">
    <location>
        <begin position="344"/>
        <end position="364"/>
    </location>
</feature>
<keyword evidence="1" id="KW-0472">Membrane</keyword>
<gene>
    <name evidence="2" type="ORF">QO012_003947</name>
</gene>
<protein>
    <recommendedName>
        <fullName evidence="4">Peptide ABC transporter permease</fullName>
    </recommendedName>
</protein>
<evidence type="ECO:0008006" key="4">
    <source>
        <dbReference type="Google" id="ProtNLM"/>
    </source>
</evidence>
<feature type="transmembrane region" description="Helical" evidence="1">
    <location>
        <begin position="130"/>
        <end position="153"/>
    </location>
</feature>
<keyword evidence="1" id="KW-1133">Transmembrane helix</keyword>
<feature type="transmembrane region" description="Helical" evidence="1">
    <location>
        <begin position="106"/>
        <end position="123"/>
    </location>
</feature>
<dbReference type="EMBL" id="JAUSVP010000014">
    <property type="protein sequence ID" value="MDQ0449430.1"/>
    <property type="molecule type" value="Genomic_DNA"/>
</dbReference>
<comment type="caution">
    <text evidence="2">The sequence shown here is derived from an EMBL/GenBank/DDBJ whole genome shotgun (WGS) entry which is preliminary data.</text>
</comment>
<reference evidence="2 3" key="1">
    <citation type="submission" date="2023-07" db="EMBL/GenBank/DDBJ databases">
        <title>Genomic Encyclopedia of Type Strains, Phase IV (KMG-IV): sequencing the most valuable type-strain genomes for metagenomic binning, comparative biology and taxonomic classification.</title>
        <authorList>
            <person name="Goeker M."/>
        </authorList>
    </citation>
    <scope>NUCLEOTIDE SEQUENCE [LARGE SCALE GENOMIC DNA]</scope>
    <source>
        <strain evidence="2 3">DSM 19013</strain>
    </source>
</reference>
<accession>A0ABU0I4A1</accession>
<name>A0ABU0I4A1_9HYPH</name>